<evidence type="ECO:0000256" key="3">
    <source>
        <dbReference type="HAMAP-Rule" id="MF_01440"/>
    </source>
</evidence>
<dbReference type="GO" id="GO:0050568">
    <property type="term" value="F:protein-glutamine glutaminase activity"/>
    <property type="evidence" value="ECO:0007669"/>
    <property type="project" value="UniProtKB-UniRule"/>
</dbReference>
<dbReference type="CDD" id="cd16352">
    <property type="entry name" value="CheD"/>
    <property type="match status" value="1"/>
</dbReference>
<accession>A0AA41WS43</accession>
<dbReference type="InterPro" id="IPR005659">
    <property type="entry name" value="Chemorcpt_Glu_NH3ase_CheD"/>
</dbReference>
<organism evidence="4 5">
    <name type="scientific">Ralstonia chuxiongensis</name>
    <dbReference type="NCBI Taxonomy" id="2957504"/>
    <lineage>
        <taxon>Bacteria</taxon>
        <taxon>Pseudomonadati</taxon>
        <taxon>Pseudomonadota</taxon>
        <taxon>Betaproteobacteria</taxon>
        <taxon>Burkholderiales</taxon>
        <taxon>Burkholderiaceae</taxon>
        <taxon>Ralstonia</taxon>
    </lineage>
</organism>
<comment type="function">
    <text evidence="3">Probably deamidates glutamine residues to glutamate on methyl-accepting chemotaxis receptors (MCPs), playing an important role in chemotaxis.</text>
</comment>
<dbReference type="PANTHER" id="PTHR35147">
    <property type="entry name" value="CHEMORECEPTOR GLUTAMINE DEAMIDASE CHED-RELATED"/>
    <property type="match status" value="1"/>
</dbReference>
<dbReference type="InterPro" id="IPR011324">
    <property type="entry name" value="Cytotoxic_necrot_fac-like_cat"/>
</dbReference>
<proteinExistence type="inferred from homology"/>
<name>A0AA41WS43_9RALS</name>
<protein>
    <recommendedName>
        <fullName evidence="3">Probable chemoreceptor glutamine deamidase CheD</fullName>
        <ecNumber evidence="3">3.5.1.44</ecNumber>
    </recommendedName>
</protein>
<keyword evidence="5" id="KW-1185">Reference proteome</keyword>
<dbReference type="HAMAP" id="MF_01440">
    <property type="entry name" value="CheD"/>
    <property type="match status" value="1"/>
</dbReference>
<dbReference type="Gene3D" id="3.30.1330.200">
    <property type="match status" value="1"/>
</dbReference>
<dbReference type="AlphaFoldDB" id="A0AA41WS43"/>
<dbReference type="Pfam" id="PF03975">
    <property type="entry name" value="CheD"/>
    <property type="match status" value="1"/>
</dbReference>
<evidence type="ECO:0000313" key="4">
    <source>
        <dbReference type="EMBL" id="MCP1171274.1"/>
    </source>
</evidence>
<dbReference type="InterPro" id="IPR038592">
    <property type="entry name" value="CheD-like_sf"/>
</dbReference>
<dbReference type="NCBIfam" id="NF010013">
    <property type="entry name" value="PRK13487.1"/>
    <property type="match status" value="1"/>
</dbReference>
<dbReference type="PANTHER" id="PTHR35147:SF2">
    <property type="entry name" value="CHEMORECEPTOR GLUTAMINE DEAMIDASE CHED-RELATED"/>
    <property type="match status" value="1"/>
</dbReference>
<comment type="caution">
    <text evidence="4">The sequence shown here is derived from an EMBL/GenBank/DDBJ whole genome shotgun (WGS) entry which is preliminary data.</text>
</comment>
<keyword evidence="1 3" id="KW-0145">Chemotaxis</keyword>
<evidence type="ECO:0000313" key="5">
    <source>
        <dbReference type="Proteomes" id="UP001162793"/>
    </source>
</evidence>
<keyword evidence="2 3" id="KW-0378">Hydrolase</keyword>
<dbReference type="RefSeq" id="WP_045202244.1">
    <property type="nucleotide sequence ID" value="NZ_CATYKT010000003.1"/>
</dbReference>
<dbReference type="Proteomes" id="UP001162793">
    <property type="component" value="Unassembled WGS sequence"/>
</dbReference>
<dbReference type="SUPFAM" id="SSF64438">
    <property type="entry name" value="CNF1/YfiH-like putative cysteine hydrolases"/>
    <property type="match status" value="1"/>
</dbReference>
<dbReference type="GO" id="GO:0006935">
    <property type="term" value="P:chemotaxis"/>
    <property type="evidence" value="ECO:0007669"/>
    <property type="project" value="UniProtKB-UniRule"/>
</dbReference>
<evidence type="ECO:0000256" key="2">
    <source>
        <dbReference type="ARBA" id="ARBA00022801"/>
    </source>
</evidence>
<dbReference type="EC" id="3.5.1.44" evidence="3"/>
<evidence type="ECO:0000256" key="1">
    <source>
        <dbReference type="ARBA" id="ARBA00022500"/>
    </source>
</evidence>
<dbReference type="EMBL" id="JAMYWC010000001">
    <property type="protein sequence ID" value="MCP1171274.1"/>
    <property type="molecule type" value="Genomic_DNA"/>
</dbReference>
<gene>
    <name evidence="3 4" type="primary">cheD</name>
    <name evidence="4" type="ORF">NKG59_02835</name>
</gene>
<reference evidence="5" key="1">
    <citation type="journal article" date="2023" name="Front. Microbiol.">
        <title>Ralstonia chuxiongensis sp. nov., Ralstonia mojiangensis sp. nov., and Ralstonia soli sp. nov., isolated from tobacco fields, are three novel species in the family Burkholderiaceae.</title>
        <authorList>
            <person name="Lu C.H."/>
            <person name="Zhang Y.Y."/>
            <person name="Jiang N."/>
            <person name="Chen W."/>
            <person name="Shao X."/>
            <person name="Zhao Z.M."/>
            <person name="Lu W.L."/>
            <person name="Hu X."/>
            <person name="Xi Y.X."/>
            <person name="Zou S.Y."/>
            <person name="Wei Q.J."/>
            <person name="Lin Z.L."/>
            <person name="Gong L."/>
            <person name="Gai X.T."/>
            <person name="Zhang L.Q."/>
            <person name="Li J.Y."/>
            <person name="Jin Y."/>
            <person name="Xia Z.Y."/>
        </authorList>
    </citation>
    <scope>NUCLEOTIDE SEQUENCE [LARGE SCALE GENOMIC DNA]</scope>
    <source>
        <strain evidence="5">21YRMH01-3</strain>
    </source>
</reference>
<comment type="catalytic activity">
    <reaction evidence="3">
        <text>L-glutaminyl-[protein] + H2O = L-glutamyl-[protein] + NH4(+)</text>
        <dbReference type="Rhea" id="RHEA:16441"/>
        <dbReference type="Rhea" id="RHEA-COMP:10207"/>
        <dbReference type="Rhea" id="RHEA-COMP:10208"/>
        <dbReference type="ChEBI" id="CHEBI:15377"/>
        <dbReference type="ChEBI" id="CHEBI:28938"/>
        <dbReference type="ChEBI" id="CHEBI:29973"/>
        <dbReference type="ChEBI" id="CHEBI:30011"/>
        <dbReference type="EC" id="3.5.1.44"/>
    </reaction>
</comment>
<comment type="similarity">
    <text evidence="3">Belongs to the CheD family.</text>
</comment>
<sequence>MATLAQSAASTHAYYDTTFGRRAMKVLPGEYSVTTEDLMLVTVLGSCVSACVRDKTLGIGGMNHFMLPSRNEGESILSPSMRYGTHAMEVLLNQLYKAGAKRERLEIKVFGGAAVLAGMSTLDVGERNGKFVLEFLRNEGLTVAAKDLFDVHPRKVYFVPSTGQIMVRKLRSQNTAAELDSEAQYASKLSKSITTKPASRLQLFT</sequence>